<dbReference type="Proteomes" id="UP000294558">
    <property type="component" value="Unassembled WGS sequence"/>
</dbReference>
<evidence type="ECO:0000256" key="6">
    <source>
        <dbReference type="ARBA" id="ARBA00023136"/>
    </source>
</evidence>
<feature type="transmembrane region" description="Helical" evidence="7">
    <location>
        <begin position="17"/>
        <end position="37"/>
    </location>
</feature>
<feature type="transmembrane region" description="Helical" evidence="7">
    <location>
        <begin position="227"/>
        <end position="245"/>
    </location>
</feature>
<comment type="similarity">
    <text evidence="2">Belongs to the resistance-nodulation-cell division (RND) (TC 2.A.6) family. MmpL subfamily.</text>
</comment>
<gene>
    <name evidence="9" type="ORF">BDK89_2148</name>
</gene>
<organism evidence="9 10">
    <name type="scientific">Ilumatobacter fluminis</name>
    <dbReference type="NCBI Taxonomy" id="467091"/>
    <lineage>
        <taxon>Bacteria</taxon>
        <taxon>Bacillati</taxon>
        <taxon>Actinomycetota</taxon>
        <taxon>Acidimicrobiia</taxon>
        <taxon>Acidimicrobiales</taxon>
        <taxon>Ilumatobacteraceae</taxon>
        <taxon>Ilumatobacter</taxon>
    </lineage>
</organism>
<dbReference type="GO" id="GO:0005886">
    <property type="term" value="C:plasma membrane"/>
    <property type="evidence" value="ECO:0007669"/>
    <property type="project" value="UniProtKB-SubCell"/>
</dbReference>
<evidence type="ECO:0000256" key="7">
    <source>
        <dbReference type="SAM" id="Phobius"/>
    </source>
</evidence>
<keyword evidence="4 7" id="KW-0812">Transmembrane</keyword>
<dbReference type="PANTHER" id="PTHR33406:SF11">
    <property type="entry name" value="MEMBRANE PROTEIN SCO6666-RELATED"/>
    <property type="match status" value="1"/>
</dbReference>
<evidence type="ECO:0000259" key="8">
    <source>
        <dbReference type="Pfam" id="PF03176"/>
    </source>
</evidence>
<feature type="domain" description="Membrane transport protein MMPL" evidence="8">
    <location>
        <begin position="435"/>
        <end position="685"/>
    </location>
</feature>
<evidence type="ECO:0000256" key="3">
    <source>
        <dbReference type="ARBA" id="ARBA00022475"/>
    </source>
</evidence>
<feature type="transmembrane region" description="Helical" evidence="7">
    <location>
        <begin position="174"/>
        <end position="194"/>
    </location>
</feature>
<feature type="transmembrane region" description="Helical" evidence="7">
    <location>
        <begin position="358"/>
        <end position="383"/>
    </location>
</feature>
<dbReference type="RefSeq" id="WP_133868923.1">
    <property type="nucleotide sequence ID" value="NZ_SOAU01000001.1"/>
</dbReference>
<dbReference type="EMBL" id="SOAU01000001">
    <property type="protein sequence ID" value="TDT16557.1"/>
    <property type="molecule type" value="Genomic_DNA"/>
</dbReference>
<comment type="subcellular location">
    <subcellularLocation>
        <location evidence="1">Cell membrane</location>
        <topology evidence="1">Multi-pass membrane protein</topology>
    </subcellularLocation>
</comment>
<feature type="transmembrane region" description="Helical" evidence="7">
    <location>
        <begin position="266"/>
        <end position="292"/>
    </location>
</feature>
<feature type="transmembrane region" description="Helical" evidence="7">
    <location>
        <begin position="651"/>
        <end position="671"/>
    </location>
</feature>
<feature type="transmembrane region" description="Helical" evidence="7">
    <location>
        <begin position="298"/>
        <end position="321"/>
    </location>
</feature>
<feature type="transmembrane region" description="Helical" evidence="7">
    <location>
        <begin position="513"/>
        <end position="534"/>
    </location>
</feature>
<keyword evidence="6 7" id="KW-0472">Membrane</keyword>
<keyword evidence="10" id="KW-1185">Reference proteome</keyword>
<keyword evidence="5 7" id="KW-1133">Transmembrane helix</keyword>
<evidence type="ECO:0000256" key="4">
    <source>
        <dbReference type="ARBA" id="ARBA00022692"/>
    </source>
</evidence>
<feature type="transmembrane region" description="Helical" evidence="7">
    <location>
        <begin position="541"/>
        <end position="562"/>
    </location>
</feature>
<protein>
    <submittedName>
        <fullName evidence="9">RND superfamily putative drug exporter</fullName>
    </submittedName>
</protein>
<evidence type="ECO:0000256" key="2">
    <source>
        <dbReference type="ARBA" id="ARBA00010157"/>
    </source>
</evidence>
<proteinExistence type="inferred from homology"/>
<keyword evidence="3" id="KW-1003">Cell membrane</keyword>
<reference evidence="9 10" key="1">
    <citation type="submission" date="2019-03" db="EMBL/GenBank/DDBJ databases">
        <title>Sequencing the genomes of 1000 actinobacteria strains.</title>
        <authorList>
            <person name="Klenk H.-P."/>
        </authorList>
    </citation>
    <scope>NUCLEOTIDE SEQUENCE [LARGE SCALE GENOMIC DNA]</scope>
    <source>
        <strain evidence="9 10">DSM 18936</strain>
    </source>
</reference>
<dbReference type="OrthoDB" id="7051771at2"/>
<dbReference type="AlphaFoldDB" id="A0A4R7HZ88"/>
<evidence type="ECO:0000256" key="5">
    <source>
        <dbReference type="ARBA" id="ARBA00022989"/>
    </source>
</evidence>
<dbReference type="InterPro" id="IPR050545">
    <property type="entry name" value="Mycobact_MmpL"/>
</dbReference>
<feature type="transmembrane region" description="Helical" evidence="7">
    <location>
        <begin position="574"/>
        <end position="594"/>
    </location>
</feature>
<sequence>MSSFLYRLGRRSAERPWLVIAVWAAAAIVIVVASIGVGREMEDSFDVPGVDSQRATELLESASSDRAGLTARVVATPTSGDDFSTPDARSALDQLRSRLDGLDSAIGVEETISPDGGIAMLTIQYPVLDQLAMDDLDELKDVVSETRAELPMEVEAGGDLFFAYEEAGGSAAEMIGIAAAIVILLVAFGSVIAMGLPIGMAIFGLVLGVAAMPLISHVVMIPSWAPQLGTMIGLGVGIDYALFLVTRHREFLAEGSTVPDAAGRAVATAGQAVVFAGGTVVIAILGLGVAGVPFMTAAGIATSVIVAIMVIASITILPAFLGLSGHSINRFGIHRRGHAAGDVGPGWRRWGNHVTRHAWPYAIVTTVALLAMTAPVLALQLGFPDEGTQPESTTQRRAYDLVADGFGAGINGPLVVAVDHGGDVTVVDDVAAAVATDPGIAAVAPPEIGPAVGTVIAFPTSAPQDDATFETVERLRAEVLPDAVDGTTATAHVGGQTANFGDVAMRVSDRLPWFIAAVIVLSFLLLTIVFRSILVPLKAAVLNLLSIGAAYGVLVMVFQWGWGKELIGLETTVPIVSFIPMFMFAVLFGLSMDYEVFLLSRVREEYVATGDNDASVIAGLASTARVITSAALIMISVFGGFVLGDDPVTKMFGLGLATAILVDATIVRCILVPATMTLMGDANWWLPDWLDRRLPAVDMEGVAGLPEQEFEDVPSDRDAELVTV</sequence>
<dbReference type="SUPFAM" id="SSF82866">
    <property type="entry name" value="Multidrug efflux transporter AcrB transmembrane domain"/>
    <property type="match status" value="2"/>
</dbReference>
<name>A0A4R7HZ88_9ACTN</name>
<feature type="transmembrane region" description="Helical" evidence="7">
    <location>
        <begin position="615"/>
        <end position="639"/>
    </location>
</feature>
<dbReference type="Gene3D" id="1.20.1640.10">
    <property type="entry name" value="Multidrug efflux transporter AcrB transmembrane domain"/>
    <property type="match status" value="2"/>
</dbReference>
<evidence type="ECO:0000313" key="10">
    <source>
        <dbReference type="Proteomes" id="UP000294558"/>
    </source>
</evidence>
<feature type="transmembrane region" description="Helical" evidence="7">
    <location>
        <begin position="201"/>
        <end position="221"/>
    </location>
</feature>
<feature type="domain" description="Membrane transport protein MMPL" evidence="8">
    <location>
        <begin position="50"/>
        <end position="357"/>
    </location>
</feature>
<dbReference type="PANTHER" id="PTHR33406">
    <property type="entry name" value="MEMBRANE PROTEIN MJ1562-RELATED"/>
    <property type="match status" value="1"/>
</dbReference>
<dbReference type="Pfam" id="PF03176">
    <property type="entry name" value="MMPL"/>
    <property type="match status" value="2"/>
</dbReference>
<comment type="caution">
    <text evidence="9">The sequence shown here is derived from an EMBL/GenBank/DDBJ whole genome shotgun (WGS) entry which is preliminary data.</text>
</comment>
<evidence type="ECO:0000313" key="9">
    <source>
        <dbReference type="EMBL" id="TDT16557.1"/>
    </source>
</evidence>
<evidence type="ECO:0000256" key="1">
    <source>
        <dbReference type="ARBA" id="ARBA00004651"/>
    </source>
</evidence>
<accession>A0A4R7HZ88</accession>
<dbReference type="InterPro" id="IPR004869">
    <property type="entry name" value="MMPL_dom"/>
</dbReference>